<dbReference type="Gene3D" id="2.60.120.200">
    <property type="match status" value="2"/>
</dbReference>
<dbReference type="EMBL" id="CAJNOJ010000124">
    <property type="protein sequence ID" value="CAF1159170.1"/>
    <property type="molecule type" value="Genomic_DNA"/>
</dbReference>
<comment type="caution">
    <text evidence="2">The sequence shown here is derived from an EMBL/GenBank/DDBJ whole genome shotgun (WGS) entry which is preliminary data.</text>
</comment>
<protein>
    <recommendedName>
        <fullName evidence="6">LamG-like jellyroll fold domain-containing protein</fullName>
    </recommendedName>
</protein>
<evidence type="ECO:0000313" key="4">
    <source>
        <dbReference type="Proteomes" id="UP000663828"/>
    </source>
</evidence>
<accession>A0A814TJW0</accession>
<evidence type="ECO:0000313" key="2">
    <source>
        <dbReference type="EMBL" id="CAF1159170.1"/>
    </source>
</evidence>
<dbReference type="PANTHER" id="PTHR42535">
    <property type="entry name" value="OOKINETE PROTEIN, PUTATIVE-RELATED"/>
    <property type="match status" value="1"/>
</dbReference>
<dbReference type="EMBL" id="CAJNOR010007803">
    <property type="protein sequence ID" value="CAF1623573.1"/>
    <property type="molecule type" value="Genomic_DNA"/>
</dbReference>
<feature type="signal peptide" evidence="1">
    <location>
        <begin position="1"/>
        <end position="20"/>
    </location>
</feature>
<feature type="chain" id="PRO_5036226007" description="LamG-like jellyroll fold domain-containing protein" evidence="1">
    <location>
        <begin position="21"/>
        <end position="543"/>
    </location>
</feature>
<dbReference type="InterPro" id="IPR013320">
    <property type="entry name" value="ConA-like_dom_sf"/>
</dbReference>
<sequence length="543" mass="58883">MYIEGLLPFLLVLFASTANSVQVGVIKNVRVVPSGTIINTTYYTCICILVTSSQNIQGFNYNSQNDTCALFTNYSSSFIYSVQNDLNSTFYFRQLPPVTSVNTNYSTTQTRLTTVLTNAAATTTTIKPATTNLYNAGNAKDLSNVYTTNFSSITYSALGITGYGAALSLTYSATSYVMVSTPYVNLRNRSFTIDLWANPTSGMSTNDYPFVVICQTTSPNYRCLQALLRSGKPMLTLYYSDCGSSRSVKSSTWVHLAFIYDYTSNTMSLYVNGYLDTNCSSVSPFQGTPNTTLIIGGAKVLSMYYGGLIDQLSIVTRVKSASEILDTATLVVYYSFINQNLLDSGPNLINGTGIDTTFTAGRVDDAIVFNGTASYIQINNLILLGTTGWPYSFAFWIYPYSTQNGTLVHMYMPTAATIRCIPILGFTSSGSLVAQSWNATQILTIHGPVISSNSWIHIAHTYSSNGSIRLYVNGSLVAISTATLSNSTLSPPVTVIVGHCGNTTLCSCSSGAVVPAQYHGLMDEFRIYSRAFNASEVYALANP</sequence>
<dbReference type="AlphaFoldDB" id="A0A814TJW0"/>
<keyword evidence="1" id="KW-0732">Signal</keyword>
<organism evidence="2 5">
    <name type="scientific">Adineta ricciae</name>
    <name type="common">Rotifer</name>
    <dbReference type="NCBI Taxonomy" id="249248"/>
    <lineage>
        <taxon>Eukaryota</taxon>
        <taxon>Metazoa</taxon>
        <taxon>Spiralia</taxon>
        <taxon>Gnathifera</taxon>
        <taxon>Rotifera</taxon>
        <taxon>Eurotatoria</taxon>
        <taxon>Bdelloidea</taxon>
        <taxon>Adinetida</taxon>
        <taxon>Adinetidae</taxon>
        <taxon>Adineta</taxon>
    </lineage>
</organism>
<dbReference type="PANTHER" id="PTHR42535:SF2">
    <property type="entry name" value="CHROMOSOME UNDETERMINED SCAFFOLD_146, WHOLE GENOME SHOTGUN SEQUENCE"/>
    <property type="match status" value="1"/>
</dbReference>
<dbReference type="Pfam" id="PF13385">
    <property type="entry name" value="Laminin_G_3"/>
    <property type="match status" value="2"/>
</dbReference>
<evidence type="ECO:0008006" key="6">
    <source>
        <dbReference type="Google" id="ProtNLM"/>
    </source>
</evidence>
<evidence type="ECO:0000313" key="3">
    <source>
        <dbReference type="EMBL" id="CAF1623573.1"/>
    </source>
</evidence>
<name>A0A814TJW0_ADIRI</name>
<dbReference type="Proteomes" id="UP000663852">
    <property type="component" value="Unassembled WGS sequence"/>
</dbReference>
<gene>
    <name evidence="2" type="ORF">EDS130_LOCUS23044</name>
    <name evidence="3" type="ORF">XAT740_LOCUS50589</name>
</gene>
<evidence type="ECO:0000256" key="1">
    <source>
        <dbReference type="SAM" id="SignalP"/>
    </source>
</evidence>
<dbReference type="Proteomes" id="UP000663828">
    <property type="component" value="Unassembled WGS sequence"/>
</dbReference>
<keyword evidence="4" id="KW-1185">Reference proteome</keyword>
<reference evidence="2" key="1">
    <citation type="submission" date="2021-02" db="EMBL/GenBank/DDBJ databases">
        <authorList>
            <person name="Nowell W R."/>
        </authorList>
    </citation>
    <scope>NUCLEOTIDE SEQUENCE</scope>
</reference>
<dbReference type="SUPFAM" id="SSF49899">
    <property type="entry name" value="Concanavalin A-like lectins/glucanases"/>
    <property type="match status" value="2"/>
</dbReference>
<dbReference type="OrthoDB" id="10041692at2759"/>
<proteinExistence type="predicted"/>
<evidence type="ECO:0000313" key="5">
    <source>
        <dbReference type="Proteomes" id="UP000663852"/>
    </source>
</evidence>